<keyword evidence="2" id="KW-1185">Reference proteome</keyword>
<dbReference type="Proteomes" id="UP000070163">
    <property type="component" value="Unassembled WGS sequence"/>
</dbReference>
<dbReference type="Gene3D" id="3.40.720.10">
    <property type="entry name" value="Alkaline Phosphatase, subunit A"/>
    <property type="match status" value="1"/>
</dbReference>
<dbReference type="EMBL" id="LHXJ01000043">
    <property type="protein sequence ID" value="KXA90699.1"/>
    <property type="molecule type" value="Genomic_DNA"/>
</dbReference>
<dbReference type="InterPro" id="IPR017850">
    <property type="entry name" value="Alkaline_phosphatase_core_sf"/>
</dbReference>
<sequence length="268" mass="31292">MDIMEEEWDILVIVDACRYDYFEKVYRDYLEGTLRKVTSPATRTSDWLRSVFGNEKFEDVVYISGNPYINSQGIELADGFNAKNNFYKVIDVWDYGWNDDLKTVPPEKISKATRMARAKYPNKRLISHFMQPHHPYLSIGPVQKEMANIMSRGKENKKTTNKLRNFLGKYMEKIFGLKKTYKLRKALGLTQKRELETIARKYGNKKLEKLYEKNLRKALEKVSDLVERMPGKMVVTSDHGELLGEDGCYGHLSGHEVLKEVPWFEVKT</sequence>
<proteinExistence type="predicted"/>
<dbReference type="AlphaFoldDB" id="A0A133U956"/>
<evidence type="ECO:0000313" key="1">
    <source>
        <dbReference type="EMBL" id="KXA90699.1"/>
    </source>
</evidence>
<gene>
    <name evidence="1" type="ORF">AKJ57_03960</name>
</gene>
<dbReference type="PATRIC" id="fig|1698259.3.peg.1059"/>
<comment type="caution">
    <text evidence="1">The sequence shown here is derived from an EMBL/GenBank/DDBJ whole genome shotgun (WGS) entry which is preliminary data.</text>
</comment>
<accession>A0A133U956</accession>
<evidence type="ECO:0000313" key="2">
    <source>
        <dbReference type="Proteomes" id="UP000070163"/>
    </source>
</evidence>
<reference evidence="1 2" key="1">
    <citation type="journal article" date="2016" name="Sci. Rep.">
        <title>Metabolic traits of an uncultured archaeal lineage -MSBL1- from brine pools of the Red Sea.</title>
        <authorList>
            <person name="Mwirichia R."/>
            <person name="Alam I."/>
            <person name="Rashid M."/>
            <person name="Vinu M."/>
            <person name="Ba-Alawi W."/>
            <person name="Anthony Kamau A."/>
            <person name="Kamanda Ngugi D."/>
            <person name="Goker M."/>
            <person name="Klenk H.P."/>
            <person name="Bajic V."/>
            <person name="Stingl U."/>
        </authorList>
    </citation>
    <scope>NUCLEOTIDE SEQUENCE [LARGE SCALE GENOMIC DNA]</scope>
    <source>
        <strain evidence="1">SCGC-AAA259A05</strain>
    </source>
</reference>
<evidence type="ECO:0008006" key="3">
    <source>
        <dbReference type="Google" id="ProtNLM"/>
    </source>
</evidence>
<name>A0A133U956_9EURY</name>
<organism evidence="1 2">
    <name type="scientific">candidate division MSBL1 archaeon SCGC-AAA259A05</name>
    <dbReference type="NCBI Taxonomy" id="1698259"/>
    <lineage>
        <taxon>Archaea</taxon>
        <taxon>Methanobacteriati</taxon>
        <taxon>Methanobacteriota</taxon>
        <taxon>candidate division MSBL1</taxon>
    </lineage>
</organism>
<dbReference type="SUPFAM" id="SSF53649">
    <property type="entry name" value="Alkaline phosphatase-like"/>
    <property type="match status" value="1"/>
</dbReference>
<protein>
    <recommendedName>
        <fullName evidence="3">Sulfatase N-terminal domain-containing protein</fullName>
    </recommendedName>
</protein>